<sequence>MNRKRIIASTITILIISGLLVGCNEPKNKMKMSNVRYMEDDESQNEIRTLKKWPDNSFTEGFPELNNADSYSYTEDKENKMYSLFIDGISKKEIEEYIEKLQSSGVETVGYIHDDKNKYEMIEYTGTKDNVSISISFSDNGCVIGFMEQ</sequence>
<dbReference type="Proteomes" id="UP001431199">
    <property type="component" value="Unassembled WGS sequence"/>
</dbReference>
<comment type="caution">
    <text evidence="1">The sequence shown here is derived from an EMBL/GenBank/DDBJ whole genome shotgun (WGS) entry which is preliminary data.</text>
</comment>
<accession>A0ABT2M265</accession>
<gene>
    <name evidence="1" type="ORF">N5B56_11100</name>
</gene>
<keyword evidence="2" id="KW-1185">Reference proteome</keyword>
<name>A0ABT2M265_9FIRM</name>
<dbReference type="PROSITE" id="PS51257">
    <property type="entry name" value="PROKAR_LIPOPROTEIN"/>
    <property type="match status" value="1"/>
</dbReference>
<evidence type="ECO:0008006" key="3">
    <source>
        <dbReference type="Google" id="ProtNLM"/>
    </source>
</evidence>
<organism evidence="1 2">
    <name type="scientific">Eubacterium album</name>
    <dbReference type="NCBI Taxonomy" id="2978477"/>
    <lineage>
        <taxon>Bacteria</taxon>
        <taxon>Bacillati</taxon>
        <taxon>Bacillota</taxon>
        <taxon>Clostridia</taxon>
        <taxon>Eubacteriales</taxon>
        <taxon>Eubacteriaceae</taxon>
        <taxon>Eubacterium</taxon>
    </lineage>
</organism>
<dbReference type="RefSeq" id="WP_117908322.1">
    <property type="nucleotide sequence ID" value="NZ_JAODBU010000011.1"/>
</dbReference>
<evidence type="ECO:0000313" key="1">
    <source>
        <dbReference type="EMBL" id="MCT7399625.1"/>
    </source>
</evidence>
<protein>
    <recommendedName>
        <fullName evidence="3">DUF3887 domain-containing protein</fullName>
    </recommendedName>
</protein>
<proteinExistence type="predicted"/>
<dbReference type="EMBL" id="JAODBU010000011">
    <property type="protein sequence ID" value="MCT7399625.1"/>
    <property type="molecule type" value="Genomic_DNA"/>
</dbReference>
<reference evidence="1" key="1">
    <citation type="submission" date="2022-09" db="EMBL/GenBank/DDBJ databases">
        <title>Eubacterium sp. LFL-14 isolated from human feces.</title>
        <authorList>
            <person name="Liu F."/>
        </authorList>
    </citation>
    <scope>NUCLEOTIDE SEQUENCE</scope>
    <source>
        <strain evidence="1">LFL-14</strain>
    </source>
</reference>
<evidence type="ECO:0000313" key="2">
    <source>
        <dbReference type="Proteomes" id="UP001431199"/>
    </source>
</evidence>